<accession>A2C196</accession>
<gene>
    <name evidence="1" type="ordered locus">NATL1_06961</name>
</gene>
<reference evidence="2" key="1">
    <citation type="journal article" date="2007" name="PLoS Genet.">
        <title>Patterns and implications of gene gain and loss in the evolution of Prochlorococcus.</title>
        <authorList>
            <person name="Kettler G.C."/>
            <person name="Martiny A.C."/>
            <person name="Huang K."/>
            <person name="Zucker J."/>
            <person name="Coleman M.L."/>
            <person name="Rodrigue S."/>
            <person name="Chen F."/>
            <person name="Lapidus A."/>
            <person name="Ferriera S."/>
            <person name="Johnson J."/>
            <person name="Steglich C."/>
            <person name="Church G.M."/>
            <person name="Richardson P."/>
            <person name="Chisholm S.W."/>
        </authorList>
    </citation>
    <scope>NUCLEOTIDE SEQUENCE [LARGE SCALE GENOMIC DNA]</scope>
    <source>
        <strain evidence="2">NATL1A</strain>
    </source>
</reference>
<sequence length="40" mass="4598">MVFKVVNLGGNQITKFNSKKLNPIFRLQVKGNSRDPQRKP</sequence>
<dbReference type="Proteomes" id="UP000002592">
    <property type="component" value="Chromosome"/>
</dbReference>
<dbReference type="KEGG" id="pme:NATL1_06961"/>
<evidence type="ECO:0000313" key="2">
    <source>
        <dbReference type="Proteomes" id="UP000002592"/>
    </source>
</evidence>
<organism evidence="1 2">
    <name type="scientific">Prochlorococcus marinus (strain NATL1A)</name>
    <dbReference type="NCBI Taxonomy" id="167555"/>
    <lineage>
        <taxon>Bacteria</taxon>
        <taxon>Bacillati</taxon>
        <taxon>Cyanobacteriota</taxon>
        <taxon>Cyanophyceae</taxon>
        <taxon>Synechococcales</taxon>
        <taxon>Prochlorococcaceae</taxon>
        <taxon>Prochlorococcus</taxon>
    </lineage>
</organism>
<proteinExistence type="predicted"/>
<dbReference type="AlphaFoldDB" id="A2C196"/>
<evidence type="ECO:0000313" key="1">
    <source>
        <dbReference type="EMBL" id="ABM75256.1"/>
    </source>
</evidence>
<dbReference type="EMBL" id="CP000553">
    <property type="protein sequence ID" value="ABM75256.1"/>
    <property type="molecule type" value="Genomic_DNA"/>
</dbReference>
<protein>
    <submittedName>
        <fullName evidence="1">Uncharacterized protein</fullName>
    </submittedName>
</protein>
<dbReference type="eggNOG" id="ENOG5032IW7">
    <property type="taxonomic scope" value="Bacteria"/>
</dbReference>
<dbReference type="HOGENOM" id="CLU_3294841_0_0_3"/>
<name>A2C196_PROM1</name>